<proteinExistence type="predicted"/>
<feature type="compositionally biased region" description="Polar residues" evidence="1">
    <location>
        <begin position="1"/>
        <end position="44"/>
    </location>
</feature>
<reference evidence="2 3" key="1">
    <citation type="journal article" date="2023" name="G3 (Bethesda)">
        <title>A chromosome-length genome assembly and annotation of blackberry (Rubus argutus, cv. 'Hillquist').</title>
        <authorList>
            <person name="Bruna T."/>
            <person name="Aryal R."/>
            <person name="Dudchenko O."/>
            <person name="Sargent D.J."/>
            <person name="Mead D."/>
            <person name="Buti M."/>
            <person name="Cavallini A."/>
            <person name="Hytonen T."/>
            <person name="Andres J."/>
            <person name="Pham M."/>
            <person name="Weisz D."/>
            <person name="Mascagni F."/>
            <person name="Usai G."/>
            <person name="Natali L."/>
            <person name="Bassil N."/>
            <person name="Fernandez G.E."/>
            <person name="Lomsadze A."/>
            <person name="Armour M."/>
            <person name="Olukolu B."/>
            <person name="Poorten T."/>
            <person name="Britton C."/>
            <person name="Davik J."/>
            <person name="Ashrafi H."/>
            <person name="Aiden E.L."/>
            <person name="Borodovsky M."/>
            <person name="Worthington M."/>
        </authorList>
    </citation>
    <scope>NUCLEOTIDE SEQUENCE [LARGE SCALE GENOMIC DNA]</scope>
    <source>
        <strain evidence="2">PI 553951</strain>
    </source>
</reference>
<gene>
    <name evidence="2" type="ORF">M0R45_019506</name>
</gene>
<accession>A0AAW1X770</accession>
<name>A0AAW1X770_RUBAR</name>
<evidence type="ECO:0000313" key="2">
    <source>
        <dbReference type="EMBL" id="KAK9932260.1"/>
    </source>
</evidence>
<keyword evidence="3" id="KW-1185">Reference proteome</keyword>
<dbReference type="AlphaFoldDB" id="A0AAW1X770"/>
<dbReference type="EMBL" id="JBEDUW010000004">
    <property type="protein sequence ID" value="KAK9932260.1"/>
    <property type="molecule type" value="Genomic_DNA"/>
</dbReference>
<feature type="region of interest" description="Disordered" evidence="1">
    <location>
        <begin position="1"/>
        <end position="67"/>
    </location>
</feature>
<sequence>MITLTNHSHLQPESLITTHHGPNSSPTINKQTKPVSKSDYSPAQATPCFTAPHLDPQLFPSRDPKSLLDSDHLRVPSHAEPCRAHIIDPSLAPHPP</sequence>
<evidence type="ECO:0000313" key="3">
    <source>
        <dbReference type="Proteomes" id="UP001457282"/>
    </source>
</evidence>
<dbReference type="Proteomes" id="UP001457282">
    <property type="component" value="Unassembled WGS sequence"/>
</dbReference>
<evidence type="ECO:0000256" key="1">
    <source>
        <dbReference type="SAM" id="MobiDB-lite"/>
    </source>
</evidence>
<comment type="caution">
    <text evidence="2">The sequence shown here is derived from an EMBL/GenBank/DDBJ whole genome shotgun (WGS) entry which is preliminary data.</text>
</comment>
<organism evidence="2 3">
    <name type="scientific">Rubus argutus</name>
    <name type="common">Southern blackberry</name>
    <dbReference type="NCBI Taxonomy" id="59490"/>
    <lineage>
        <taxon>Eukaryota</taxon>
        <taxon>Viridiplantae</taxon>
        <taxon>Streptophyta</taxon>
        <taxon>Embryophyta</taxon>
        <taxon>Tracheophyta</taxon>
        <taxon>Spermatophyta</taxon>
        <taxon>Magnoliopsida</taxon>
        <taxon>eudicotyledons</taxon>
        <taxon>Gunneridae</taxon>
        <taxon>Pentapetalae</taxon>
        <taxon>rosids</taxon>
        <taxon>fabids</taxon>
        <taxon>Rosales</taxon>
        <taxon>Rosaceae</taxon>
        <taxon>Rosoideae</taxon>
        <taxon>Rosoideae incertae sedis</taxon>
        <taxon>Rubus</taxon>
    </lineage>
</organism>
<protein>
    <submittedName>
        <fullName evidence="2">Uncharacterized protein</fullName>
    </submittedName>
</protein>